<dbReference type="InterPro" id="IPR000253">
    <property type="entry name" value="FHA_dom"/>
</dbReference>
<comment type="caution">
    <text evidence="3">The sequence shown here is derived from an EMBL/GenBank/DDBJ whole genome shotgun (WGS) entry which is preliminary data.</text>
</comment>
<dbReference type="Pfam" id="PF09684">
    <property type="entry name" value="Tail_P2_I"/>
    <property type="match status" value="1"/>
</dbReference>
<dbReference type="InterPro" id="IPR006521">
    <property type="entry name" value="Tail_protein_I"/>
</dbReference>
<dbReference type="SUPFAM" id="SSF49879">
    <property type="entry name" value="SMAD/FHA domain"/>
    <property type="match status" value="1"/>
</dbReference>
<dbReference type="InterPro" id="IPR008984">
    <property type="entry name" value="SMAD_FHA_dom_sf"/>
</dbReference>
<proteinExistence type="predicted"/>
<name>A0ABQ2FI29_9DEIO</name>
<dbReference type="Pfam" id="PF00498">
    <property type="entry name" value="FHA"/>
    <property type="match status" value="1"/>
</dbReference>
<dbReference type="NCBIfam" id="TIGR02242">
    <property type="entry name" value="tail_TIGR02242"/>
    <property type="match status" value="1"/>
</dbReference>
<evidence type="ECO:0000313" key="3">
    <source>
        <dbReference type="EMBL" id="GGK99836.1"/>
    </source>
</evidence>
<reference evidence="4" key="1">
    <citation type="journal article" date="2019" name="Int. J. Syst. Evol. Microbiol.">
        <title>The Global Catalogue of Microorganisms (GCM) 10K type strain sequencing project: providing services to taxonomists for standard genome sequencing and annotation.</title>
        <authorList>
            <consortium name="The Broad Institute Genomics Platform"/>
            <consortium name="The Broad Institute Genome Sequencing Center for Infectious Disease"/>
            <person name="Wu L."/>
            <person name="Ma J."/>
        </authorList>
    </citation>
    <scope>NUCLEOTIDE SEQUENCE [LARGE SCALE GENOMIC DNA]</scope>
    <source>
        <strain evidence="4">JCM 19173</strain>
    </source>
</reference>
<evidence type="ECO:0000256" key="1">
    <source>
        <dbReference type="SAM" id="MobiDB-lite"/>
    </source>
</evidence>
<dbReference type="SMART" id="SM00240">
    <property type="entry name" value="FHA"/>
    <property type="match status" value="1"/>
</dbReference>
<dbReference type="RefSeq" id="WP_189068642.1">
    <property type="nucleotide sequence ID" value="NZ_BMPE01000003.1"/>
</dbReference>
<protein>
    <recommendedName>
        <fullName evidence="2">FHA domain-containing protein</fullName>
    </recommendedName>
</protein>
<dbReference type="EMBL" id="BMPE01000003">
    <property type="protein sequence ID" value="GGK99836.1"/>
    <property type="molecule type" value="Genomic_DNA"/>
</dbReference>
<feature type="compositionally biased region" description="Pro residues" evidence="1">
    <location>
        <begin position="299"/>
        <end position="317"/>
    </location>
</feature>
<organism evidence="3 4">
    <name type="scientific">Deinococcus radiotolerans</name>
    <dbReference type="NCBI Taxonomy" id="1309407"/>
    <lineage>
        <taxon>Bacteria</taxon>
        <taxon>Thermotogati</taxon>
        <taxon>Deinococcota</taxon>
        <taxon>Deinococci</taxon>
        <taxon>Deinococcales</taxon>
        <taxon>Deinococcaceae</taxon>
        <taxon>Deinococcus</taxon>
    </lineage>
</organism>
<accession>A0ABQ2FI29</accession>
<gene>
    <name evidence="3" type="ORF">GCM10010844_17760</name>
</gene>
<dbReference type="Gene3D" id="2.60.200.20">
    <property type="match status" value="1"/>
</dbReference>
<feature type="compositionally biased region" description="Low complexity" evidence="1">
    <location>
        <begin position="318"/>
        <end position="335"/>
    </location>
</feature>
<evidence type="ECO:0000313" key="4">
    <source>
        <dbReference type="Proteomes" id="UP000604341"/>
    </source>
</evidence>
<sequence>MSATLQVRRGGEVQRVLPLARALSIGRTPDNGLPLRDPAVAIRHAEISAEGGALLLTHLSSGEHVTFVNGHRLSPNEPRRLEAGDEIQIGPFTLAFLTAAPDTQPAPPPTGRVREQGDLAARSARPPLPTFPPETPARGTLALYTEYLPPFFQESEFLSRYLKIFEAIWEPLQRRQDSVDMIFDPRVAPPRVLAWMAAWLGVPLDPHWPEARQRAWLREAVTLYRWRGTRHGLSRALETVYGLSPVLREDSAQPYTLTVRLLDPPDGDDTASREAVTAFIHAHAPAHTRVDVEWISAPGAPPDPPGPAEPAAPPAPEPLTAQPPQAQTPDAGPTA</sequence>
<feature type="region of interest" description="Disordered" evidence="1">
    <location>
        <begin position="294"/>
        <end position="335"/>
    </location>
</feature>
<dbReference type="InterPro" id="IPR011748">
    <property type="entry name" value="Unchr_phage_tail-like"/>
</dbReference>
<feature type="domain" description="FHA" evidence="2">
    <location>
        <begin position="23"/>
        <end position="73"/>
    </location>
</feature>
<keyword evidence="4" id="KW-1185">Reference proteome</keyword>
<dbReference type="Proteomes" id="UP000604341">
    <property type="component" value="Unassembled WGS sequence"/>
</dbReference>
<dbReference type="CDD" id="cd00060">
    <property type="entry name" value="FHA"/>
    <property type="match status" value="1"/>
</dbReference>
<evidence type="ECO:0000259" key="2">
    <source>
        <dbReference type="PROSITE" id="PS50006"/>
    </source>
</evidence>
<dbReference type="PROSITE" id="PS50006">
    <property type="entry name" value="FHA_DOMAIN"/>
    <property type="match status" value="1"/>
</dbReference>